<dbReference type="EMBL" id="MG711467">
    <property type="protein sequence ID" value="AUV56814.1"/>
    <property type="molecule type" value="Genomic_DNA"/>
</dbReference>
<keyword evidence="2" id="KW-1185">Reference proteome</keyword>
<sequence length="176" mass="20429">MTGRLVDMSFSLNRKQRITLEVDSDFRSLWDKLNQEPLLDIEIKKHRNKRSHSANAYFHVLVNKIAAETGESDDLVKERLVVAYGTVARDKDGCTVGFKLPVSVDVHDLYKYTRCFDVREEDGKWFNCYLVYKDTSKMDTKEFSHLIDGAIDEAKALGIETDTPEQLARYKEEWSR</sequence>
<evidence type="ECO:0000313" key="2">
    <source>
        <dbReference type="Proteomes" id="UP000241620"/>
    </source>
</evidence>
<dbReference type="RefSeq" id="YP_009797364.1">
    <property type="nucleotide sequence ID" value="NC_047914.1"/>
</dbReference>
<dbReference type="Gene3D" id="1.10.3790.10">
    <property type="entry name" value="NinB"/>
    <property type="match status" value="1"/>
</dbReference>
<dbReference type="InterPro" id="IPR036619">
    <property type="entry name" value="NinB_sf"/>
</dbReference>
<dbReference type="KEGG" id="vg:54987778"/>
<reference evidence="1 2" key="1">
    <citation type="submission" date="2017-12" db="EMBL/GenBank/DDBJ databases">
        <title>Phages infecting Faecalibacterium prausnitzii belong to novel viral genera that help decipher intestinal viromes.</title>
        <authorList>
            <person name="Petit M.-A."/>
            <person name="De Paepe M."/>
            <person name="Benevides L."/>
            <person name="Langella P."/>
        </authorList>
    </citation>
    <scope>NUCLEOTIDE SEQUENCE [LARGE SCALE GENOMIC DNA]</scope>
</reference>
<dbReference type="Proteomes" id="UP000241620">
    <property type="component" value="Segment"/>
</dbReference>
<organism evidence="1 2">
    <name type="scientific">Faecalibacterium phage FP_Taranis</name>
    <dbReference type="NCBI Taxonomy" id="2070186"/>
    <lineage>
        <taxon>Viruses</taxon>
        <taxon>Duplodnaviria</taxon>
        <taxon>Heunggongvirae</taxon>
        <taxon>Uroviricota</taxon>
        <taxon>Caudoviricetes</taxon>
        <taxon>Taranisvirus</taxon>
        <taxon>Taranisvirus taranis</taxon>
    </lineage>
</organism>
<protein>
    <submittedName>
        <fullName evidence="1">NinB like protein</fullName>
    </submittedName>
</protein>
<evidence type="ECO:0000313" key="1">
    <source>
        <dbReference type="EMBL" id="AUV56814.1"/>
    </source>
</evidence>
<accession>A0A2K9V436</accession>
<dbReference type="GeneID" id="54987778"/>
<name>A0A2K9V436_9CAUD</name>
<proteinExistence type="predicted"/>